<name>A0A561UBJ6_9ACTN</name>
<dbReference type="EMBL" id="VIWT01000001">
    <property type="protein sequence ID" value="TWF96743.1"/>
    <property type="molecule type" value="Genomic_DNA"/>
</dbReference>
<comment type="caution">
    <text evidence="1">The sequence shown here is derived from an EMBL/GenBank/DDBJ whole genome shotgun (WGS) entry which is preliminary data.</text>
</comment>
<reference evidence="1 2" key="1">
    <citation type="submission" date="2019-06" db="EMBL/GenBank/DDBJ databases">
        <title>Sequencing the genomes of 1000 actinobacteria strains.</title>
        <authorList>
            <person name="Klenk H.-P."/>
        </authorList>
    </citation>
    <scope>NUCLEOTIDE SEQUENCE [LARGE SCALE GENOMIC DNA]</scope>
    <source>
        <strain evidence="1 2">DSM 44826</strain>
    </source>
</reference>
<evidence type="ECO:0000313" key="1">
    <source>
        <dbReference type="EMBL" id="TWF96743.1"/>
    </source>
</evidence>
<dbReference type="Proteomes" id="UP000317940">
    <property type="component" value="Unassembled WGS sequence"/>
</dbReference>
<keyword evidence="2" id="KW-1185">Reference proteome</keyword>
<dbReference type="InterPro" id="IPR043863">
    <property type="entry name" value="DUF5825"/>
</dbReference>
<accession>A0A561UBJ6</accession>
<dbReference type="OrthoDB" id="3624112at2"/>
<dbReference type="RefSeq" id="WP_145903054.1">
    <property type="nucleotide sequence ID" value="NZ_BAAAMZ010000004.1"/>
</dbReference>
<dbReference type="AlphaFoldDB" id="A0A561UBJ6"/>
<gene>
    <name evidence="1" type="ORF">FHX73_11515</name>
</gene>
<organism evidence="1 2">
    <name type="scientific">Kitasatospora viridis</name>
    <dbReference type="NCBI Taxonomy" id="281105"/>
    <lineage>
        <taxon>Bacteria</taxon>
        <taxon>Bacillati</taxon>
        <taxon>Actinomycetota</taxon>
        <taxon>Actinomycetes</taxon>
        <taxon>Kitasatosporales</taxon>
        <taxon>Streptomycetaceae</taxon>
        <taxon>Kitasatospora</taxon>
    </lineage>
</organism>
<proteinExistence type="predicted"/>
<protein>
    <submittedName>
        <fullName evidence="1">Uncharacterized protein</fullName>
    </submittedName>
</protein>
<evidence type="ECO:0000313" key="2">
    <source>
        <dbReference type="Proteomes" id="UP000317940"/>
    </source>
</evidence>
<sequence>MLDALGFVADLRDRTARGERVDWQLEALGLAPDPELLCHLAPPAPDQAPRWHELHRFGLLYYRRGPGFVIVYDARPTATAAQLLLDDPDELRLFDRLARPGPLASDDPAARRLRTARLVMEVDGWAVALPYRESRLVLPLDIMCMPSNVSPKASPTATSSG</sequence>
<dbReference type="Pfam" id="PF19142">
    <property type="entry name" value="DUF5825"/>
    <property type="match status" value="1"/>
</dbReference>